<dbReference type="PROSITE" id="PS01302">
    <property type="entry name" value="UPF0758"/>
    <property type="match status" value="1"/>
</dbReference>
<evidence type="ECO:0000256" key="1">
    <source>
        <dbReference type="ARBA" id="ARBA00022670"/>
    </source>
</evidence>
<dbReference type="PROSITE" id="PS50249">
    <property type="entry name" value="MPN"/>
    <property type="match status" value="1"/>
</dbReference>
<keyword evidence="5" id="KW-0482">Metalloprotease</keyword>
<gene>
    <name evidence="7" type="ORF">SPHI_09320</name>
</gene>
<dbReference type="OrthoDB" id="152963at2"/>
<accession>A0A1V2EWS3</accession>
<dbReference type="SUPFAM" id="SSF102712">
    <property type="entry name" value="JAB1/MPN domain"/>
    <property type="match status" value="1"/>
</dbReference>
<organism evidence="7 8">
    <name type="scientific">Sphingomonas jeddahensis</name>
    <dbReference type="NCBI Taxonomy" id="1915074"/>
    <lineage>
        <taxon>Bacteria</taxon>
        <taxon>Pseudomonadati</taxon>
        <taxon>Pseudomonadota</taxon>
        <taxon>Alphaproteobacteria</taxon>
        <taxon>Sphingomonadales</taxon>
        <taxon>Sphingomonadaceae</taxon>
        <taxon>Sphingomonas</taxon>
    </lineage>
</organism>
<evidence type="ECO:0000256" key="5">
    <source>
        <dbReference type="ARBA" id="ARBA00023049"/>
    </source>
</evidence>
<name>A0A1V2EWS3_9SPHN</name>
<feature type="domain" description="MPN" evidence="6">
    <location>
        <begin position="1"/>
        <end position="122"/>
    </location>
</feature>
<dbReference type="Pfam" id="PF04002">
    <property type="entry name" value="RadC"/>
    <property type="match status" value="1"/>
</dbReference>
<dbReference type="GO" id="GO:0046872">
    <property type="term" value="F:metal ion binding"/>
    <property type="evidence" value="ECO:0007669"/>
    <property type="project" value="UniProtKB-KW"/>
</dbReference>
<dbReference type="InterPro" id="IPR037518">
    <property type="entry name" value="MPN"/>
</dbReference>
<keyword evidence="2" id="KW-0479">Metal-binding</keyword>
<sequence>MHGLDPLIVPHLLTIARATTESLAFVFLNEAGAAMGVHHIPSTAISSIDVPLRTAVAVAMAHESRRVVMAHNHPSGDPEPSPEDLRTTRRVAGALDTLGIRLVDHLVLAGNASVSFRARGLL</sequence>
<evidence type="ECO:0000313" key="8">
    <source>
        <dbReference type="Proteomes" id="UP000188729"/>
    </source>
</evidence>
<dbReference type="PANTHER" id="PTHR30471">
    <property type="entry name" value="DNA REPAIR PROTEIN RADC"/>
    <property type="match status" value="1"/>
</dbReference>
<keyword evidence="4" id="KW-0862">Zinc</keyword>
<evidence type="ECO:0000256" key="3">
    <source>
        <dbReference type="ARBA" id="ARBA00022801"/>
    </source>
</evidence>
<dbReference type="STRING" id="1915074.SPHI_09320"/>
<dbReference type="InterPro" id="IPR020891">
    <property type="entry name" value="UPF0758_CS"/>
</dbReference>
<dbReference type="InterPro" id="IPR025657">
    <property type="entry name" value="RadC_JAB"/>
</dbReference>
<dbReference type="InterPro" id="IPR001405">
    <property type="entry name" value="UPF0758"/>
</dbReference>
<dbReference type="AlphaFoldDB" id="A0A1V2EWS3"/>
<dbReference type="Proteomes" id="UP000188729">
    <property type="component" value="Unassembled WGS sequence"/>
</dbReference>
<keyword evidence="3" id="KW-0378">Hydrolase</keyword>
<dbReference type="PANTHER" id="PTHR30471:SF3">
    <property type="entry name" value="UPF0758 PROTEIN YEES-RELATED"/>
    <property type="match status" value="1"/>
</dbReference>
<proteinExistence type="predicted"/>
<evidence type="ECO:0000259" key="6">
    <source>
        <dbReference type="PROSITE" id="PS50249"/>
    </source>
</evidence>
<evidence type="ECO:0000256" key="2">
    <source>
        <dbReference type="ARBA" id="ARBA00022723"/>
    </source>
</evidence>
<dbReference type="GO" id="GO:0008237">
    <property type="term" value="F:metallopeptidase activity"/>
    <property type="evidence" value="ECO:0007669"/>
    <property type="project" value="UniProtKB-KW"/>
</dbReference>
<keyword evidence="1" id="KW-0645">Protease</keyword>
<keyword evidence="8" id="KW-1185">Reference proteome</keyword>
<dbReference type="EMBL" id="MPSB01000003">
    <property type="protein sequence ID" value="ONF96738.1"/>
    <property type="molecule type" value="Genomic_DNA"/>
</dbReference>
<reference evidence="7 8" key="1">
    <citation type="submission" date="2016-11" db="EMBL/GenBank/DDBJ databases">
        <title>Genome sequence of Sphingomonas jeddahensis G39.</title>
        <authorList>
            <person name="Poehlein A."/>
            <person name="Wuebbeler J.H."/>
            <person name="Steinbuechel A."/>
            <person name="Daniel R."/>
        </authorList>
    </citation>
    <scope>NUCLEOTIDE SEQUENCE [LARGE SCALE GENOMIC DNA]</scope>
    <source>
        <strain evidence="7 8">G39</strain>
    </source>
</reference>
<comment type="caution">
    <text evidence="7">The sequence shown here is derived from an EMBL/GenBank/DDBJ whole genome shotgun (WGS) entry which is preliminary data.</text>
</comment>
<dbReference type="GO" id="GO:0006508">
    <property type="term" value="P:proteolysis"/>
    <property type="evidence" value="ECO:0007669"/>
    <property type="project" value="UniProtKB-KW"/>
</dbReference>
<dbReference type="RefSeq" id="WP_076743718.1">
    <property type="nucleotide sequence ID" value="NZ_MPSB01000003.1"/>
</dbReference>
<protein>
    <recommendedName>
        <fullName evidence="6">MPN domain-containing protein</fullName>
    </recommendedName>
</protein>
<evidence type="ECO:0000256" key="4">
    <source>
        <dbReference type="ARBA" id="ARBA00022833"/>
    </source>
</evidence>
<evidence type="ECO:0000313" key="7">
    <source>
        <dbReference type="EMBL" id="ONF96738.1"/>
    </source>
</evidence>
<dbReference type="Gene3D" id="3.40.140.10">
    <property type="entry name" value="Cytidine Deaminase, domain 2"/>
    <property type="match status" value="1"/>
</dbReference>